<organism evidence="2 3">
    <name type="scientific">Haemonchus contortus</name>
    <name type="common">Barber pole worm</name>
    <dbReference type="NCBI Taxonomy" id="6289"/>
    <lineage>
        <taxon>Eukaryota</taxon>
        <taxon>Metazoa</taxon>
        <taxon>Ecdysozoa</taxon>
        <taxon>Nematoda</taxon>
        <taxon>Chromadorea</taxon>
        <taxon>Rhabditida</taxon>
        <taxon>Rhabditina</taxon>
        <taxon>Rhabditomorpha</taxon>
        <taxon>Strongyloidea</taxon>
        <taxon>Trichostrongylidae</taxon>
        <taxon>Haemonchus</taxon>
    </lineage>
</organism>
<accession>A0A7I5ECJ6</accession>
<dbReference type="WBParaSite" id="HCON_00141250-00001">
    <property type="protein sequence ID" value="HCON_00141250-00001"/>
    <property type="gene ID" value="HCON_00141250"/>
</dbReference>
<reference evidence="3" key="1">
    <citation type="submission" date="2020-12" db="UniProtKB">
        <authorList>
            <consortium name="WormBaseParasite"/>
        </authorList>
    </citation>
    <scope>IDENTIFICATION</scope>
    <source>
        <strain evidence="3">MHco3</strain>
    </source>
</reference>
<keyword evidence="1" id="KW-0732">Signal</keyword>
<sequence length="66" mass="7306">MNHFFLLVVAILAFIATECSAQYGWYGYGSYPYYGGYYNRGYGNPLSRALSGAMRGAMIGAMMGRK</sequence>
<dbReference type="Proteomes" id="UP000025227">
    <property type="component" value="Unplaced"/>
</dbReference>
<feature type="signal peptide" evidence="1">
    <location>
        <begin position="1"/>
        <end position="21"/>
    </location>
</feature>
<evidence type="ECO:0000313" key="2">
    <source>
        <dbReference type="Proteomes" id="UP000025227"/>
    </source>
</evidence>
<evidence type="ECO:0000313" key="3">
    <source>
        <dbReference type="WBParaSite" id="HCON_00141250-00001"/>
    </source>
</evidence>
<proteinExistence type="predicted"/>
<dbReference type="OMA" id="ECSAQYG"/>
<feature type="chain" id="PRO_5029694534" evidence="1">
    <location>
        <begin position="22"/>
        <end position="66"/>
    </location>
</feature>
<dbReference type="AlphaFoldDB" id="A0A7I5ECJ6"/>
<name>A0A7I5ECJ6_HAECO</name>
<evidence type="ECO:0000256" key="1">
    <source>
        <dbReference type="SAM" id="SignalP"/>
    </source>
</evidence>
<protein>
    <submittedName>
        <fullName evidence="3">Neuropeptide-like protein 33 family protein</fullName>
    </submittedName>
</protein>
<keyword evidence="2" id="KW-1185">Reference proteome</keyword>